<dbReference type="InterPro" id="IPR009010">
    <property type="entry name" value="Asp_de-COase-like_dom_sf"/>
</dbReference>
<dbReference type="PANTHER" id="PTHR42783">
    <property type="entry name" value="GLUTAMATE SYNTHASE [NADPH] SMALL CHAIN"/>
    <property type="match status" value="1"/>
</dbReference>
<dbReference type="KEGG" id="chu:CHU_2212"/>
<dbReference type="AlphaFoldDB" id="A0A6N4SSS7"/>
<evidence type="ECO:0000313" key="3">
    <source>
        <dbReference type="Proteomes" id="UP000001822"/>
    </source>
</evidence>
<dbReference type="SUPFAM" id="SSF50692">
    <property type="entry name" value="ADC-like"/>
    <property type="match status" value="1"/>
</dbReference>
<organism evidence="2 3">
    <name type="scientific">Cytophaga hutchinsonii (strain ATCC 33406 / DSM 1761 / CIP 103989 / NBRC 15051 / NCIMB 9469 / D465)</name>
    <dbReference type="NCBI Taxonomy" id="269798"/>
    <lineage>
        <taxon>Bacteria</taxon>
        <taxon>Pseudomonadati</taxon>
        <taxon>Bacteroidota</taxon>
        <taxon>Cytophagia</taxon>
        <taxon>Cytophagales</taxon>
        <taxon>Cytophagaceae</taxon>
        <taxon>Cytophaga</taxon>
    </lineage>
</organism>
<protein>
    <submittedName>
        <fullName evidence="2">Quinol:cytochrome c oxidoreductase iron-sulfur protein</fullName>
        <ecNumber evidence="2">1.2.7.-</ecNumber>
    </submittedName>
</protein>
<gene>
    <name evidence="2" type="primary">nrfC</name>
    <name evidence="2" type="ordered locus">CHU_2212</name>
</gene>
<dbReference type="InterPro" id="IPR006311">
    <property type="entry name" value="TAT_signal"/>
</dbReference>
<name>A0A6N4SSS7_CYTH3</name>
<dbReference type="Gene3D" id="3.30.70.20">
    <property type="match status" value="2"/>
</dbReference>
<keyword evidence="2" id="KW-0560">Oxidoreductase</keyword>
<dbReference type="Gene3D" id="3.40.50.740">
    <property type="match status" value="1"/>
</dbReference>
<dbReference type="GO" id="GO:0016491">
    <property type="term" value="F:oxidoreductase activity"/>
    <property type="evidence" value="ECO:0007669"/>
    <property type="project" value="UniProtKB-KW"/>
</dbReference>
<feature type="domain" description="4Fe-4S ferredoxin-type" evidence="1">
    <location>
        <begin position="867"/>
        <end position="896"/>
    </location>
</feature>
<dbReference type="Gene3D" id="2.20.25.90">
    <property type="entry name" value="ADC-like domains"/>
    <property type="match status" value="1"/>
</dbReference>
<feature type="domain" description="4Fe-4S ferredoxin-type" evidence="1">
    <location>
        <begin position="755"/>
        <end position="785"/>
    </location>
</feature>
<accession>A0A6N4SSS7</accession>
<proteinExistence type="predicted"/>
<dbReference type="PANTHER" id="PTHR42783:SF3">
    <property type="entry name" value="GLUTAMATE SYNTHASE [NADPH] SMALL CHAIN-RELATED"/>
    <property type="match status" value="1"/>
</dbReference>
<dbReference type="InterPro" id="IPR017896">
    <property type="entry name" value="4Fe4S_Fe-S-bd"/>
</dbReference>
<dbReference type="SUPFAM" id="SSF54862">
    <property type="entry name" value="4Fe-4S ferredoxins"/>
    <property type="match status" value="1"/>
</dbReference>
<keyword evidence="3" id="KW-1185">Reference proteome</keyword>
<dbReference type="EMBL" id="CP000383">
    <property type="protein sequence ID" value="ABG59475.1"/>
    <property type="molecule type" value="Genomic_DNA"/>
</dbReference>
<dbReference type="EC" id="1.2.7.-" evidence="2"/>
<dbReference type="CDD" id="cd02764">
    <property type="entry name" value="MopB_PHLH"/>
    <property type="match status" value="1"/>
</dbReference>
<dbReference type="Gene3D" id="2.40.40.20">
    <property type="match status" value="1"/>
</dbReference>
<feature type="domain" description="4Fe-4S ferredoxin-type" evidence="1">
    <location>
        <begin position="835"/>
        <end position="866"/>
    </location>
</feature>
<dbReference type="PROSITE" id="PS51318">
    <property type="entry name" value="TAT"/>
    <property type="match status" value="1"/>
</dbReference>
<dbReference type="NCBIfam" id="TIGR04519">
    <property type="entry name" value="MoCo_extend_TAT"/>
    <property type="match status" value="1"/>
</dbReference>
<evidence type="ECO:0000259" key="1">
    <source>
        <dbReference type="PROSITE" id="PS51379"/>
    </source>
</evidence>
<dbReference type="CDD" id="cd10551">
    <property type="entry name" value="PsrB"/>
    <property type="match status" value="1"/>
</dbReference>
<dbReference type="OrthoDB" id="9779457at2"/>
<dbReference type="InterPro" id="IPR030948">
    <property type="entry name" value="TAT_var_transloc_signal_dom"/>
</dbReference>
<dbReference type="Proteomes" id="UP000001822">
    <property type="component" value="Chromosome"/>
</dbReference>
<dbReference type="Gene3D" id="3.30.2070.10">
    <property type="entry name" value="Formate dehydrogenase/DMSO reductase"/>
    <property type="match status" value="1"/>
</dbReference>
<sequence length="1023" mass="111419">MKDNNKVFWKGVEELGNSPEFVKNAQNEFPEFLPLKNSSEESNGTDRRDFLKLLGFSVAAVSLAACEAPVKKAIPYLNKPEEIEPGIANYYASTFVDGGEYCSVLVKTREGRPIKIEGNKLSSVTKGGTNGRVQASVLSLYDTARIQGPLIKGAAATWADLDKQVGVQLGAIAATGGNIRIVSPTILSPTTKKAIAAFKAKYPSTEHVQYDANSSYGILKANQTSFGQAVIPSYDFSKAEVIVGFGADFLGTWISPIEFVSQYADTRRLSKTKKTMSQHFQFETALSLTGSNADYRQPIKPSQEGLFIAELYNKIVSSKVSTTPVKNDVLDKAAAALLKASNRGKSLVVSGSNDVNVQILVNEINLALGNYGTTISLATPSFQKQGNDEAMNTFINDAVAGKVNAVIFYGSNPVFDHARGAELAKALSSVSLTVSFADRVDETAALTKFVAPDHHYLEAWGDAEPRAGFYSLGQPSISPIFKTRAAQESLLLWSGNSGDYYEFLKSNWISSILGGASWDQALQDGVFEPKNKSGVEVTASSFDRSAVEAGIIKNYPANTSGIELKLYEKIGLGTGSQANNPWLQELPDPISKATWDNYVAVSASYAKANALEQGDRVAVKSANYSVELPVLIQPGQAGNTVSIAIGYGRTHVGKCGDGVGKNVYPFARFVDGSVLDFVTGVSVTKLGGDKYPIAQTQTHHTLMARPIIQDALLSEYINDPSAGRFKPTVSTPDGKKAPALVDIWKDQHHQPNHLWSMSIDLNTCLGCGACVIACQAENNVPVVGKKEVLNAREMHWIRIDRYYSSDAEPTKTGEYFTSDAEGIGYGTLEIPSENPQVTFQPMMCQHCNHAPCETVCPVAATTHSSEGLNQMTYNRCIGTRYCANNCPYKVRRFNWFKYFDNEEKFDKNVAMNTSLGRMVLNPDVTVRSRGVMEKCSFCVQKIQEGKLKAKKEKRHIVDGEVTTACAAACATGAILFGDLRDVEGKVYQERNVHNPERTYTVLEELNVQPNITYLTKIRNISKA</sequence>
<dbReference type="SUPFAM" id="SSF53706">
    <property type="entry name" value="Formate dehydrogenase/DMSO reductase, domains 1-3"/>
    <property type="match status" value="1"/>
</dbReference>
<evidence type="ECO:0000313" key="2">
    <source>
        <dbReference type="EMBL" id="ABG59475.1"/>
    </source>
</evidence>
<dbReference type="CDD" id="cd02784">
    <property type="entry name" value="MopB_CT_PHLH"/>
    <property type="match status" value="1"/>
</dbReference>
<dbReference type="RefSeq" id="WP_011585592.1">
    <property type="nucleotide sequence ID" value="NC_008255.1"/>
</dbReference>
<reference evidence="2 3" key="1">
    <citation type="journal article" date="2007" name="Appl. Environ. Microbiol.">
        <title>Genome sequence of the cellulolytic gliding bacterium Cytophaga hutchinsonii.</title>
        <authorList>
            <person name="Xie G."/>
            <person name="Bruce D.C."/>
            <person name="Challacombe J.F."/>
            <person name="Chertkov O."/>
            <person name="Detter J.C."/>
            <person name="Gilna P."/>
            <person name="Han C.S."/>
            <person name="Lucas S."/>
            <person name="Misra M."/>
            <person name="Myers G.L."/>
            <person name="Richardson P."/>
            <person name="Tapia R."/>
            <person name="Thayer N."/>
            <person name="Thompson L.S."/>
            <person name="Brettin T.S."/>
            <person name="Henrissat B."/>
            <person name="Wilson D.B."/>
            <person name="McBride M.J."/>
        </authorList>
    </citation>
    <scope>NUCLEOTIDE SEQUENCE [LARGE SCALE GENOMIC DNA]</scope>
    <source>
        <strain evidence="3">ATCC 33406 / DSM 1761 / CIP 103989 / NBRC 15051 / NCIMB 9469 / D465</strain>
    </source>
</reference>
<dbReference type="PROSITE" id="PS51379">
    <property type="entry name" value="4FE4S_FER_2"/>
    <property type="match status" value="3"/>
</dbReference>
<dbReference type="Pfam" id="PF12838">
    <property type="entry name" value="Fer4_7"/>
    <property type="match status" value="1"/>
</dbReference>